<evidence type="ECO:0000313" key="2">
    <source>
        <dbReference type="Proteomes" id="UP000176741"/>
    </source>
</evidence>
<gene>
    <name evidence="1" type="ORF">A2771_00460</name>
</gene>
<dbReference type="AlphaFoldDB" id="A0A1F7Y3Z5"/>
<protein>
    <submittedName>
        <fullName evidence="1">Uncharacterized protein</fullName>
    </submittedName>
</protein>
<evidence type="ECO:0000313" key="1">
    <source>
        <dbReference type="EMBL" id="OGM21639.1"/>
    </source>
</evidence>
<proteinExistence type="predicted"/>
<comment type="caution">
    <text evidence="1">The sequence shown here is derived from an EMBL/GenBank/DDBJ whole genome shotgun (WGS) entry which is preliminary data.</text>
</comment>
<reference evidence="1 2" key="1">
    <citation type="journal article" date="2016" name="Nat. Commun.">
        <title>Thousands of microbial genomes shed light on interconnected biogeochemical processes in an aquifer system.</title>
        <authorList>
            <person name="Anantharaman K."/>
            <person name="Brown C.T."/>
            <person name="Hug L.A."/>
            <person name="Sharon I."/>
            <person name="Castelle C.J."/>
            <person name="Probst A.J."/>
            <person name="Thomas B.C."/>
            <person name="Singh A."/>
            <person name="Wilkins M.J."/>
            <person name="Karaoz U."/>
            <person name="Brodie E.L."/>
            <person name="Williams K.H."/>
            <person name="Hubbard S.S."/>
            <person name="Banfield J.F."/>
        </authorList>
    </citation>
    <scope>NUCLEOTIDE SEQUENCE [LARGE SCALE GENOMIC DNA]</scope>
</reference>
<name>A0A1F7Y3Z5_9BACT</name>
<accession>A0A1F7Y3Z5</accession>
<dbReference type="EMBL" id="MGGD01000004">
    <property type="protein sequence ID" value="OGM21639.1"/>
    <property type="molecule type" value="Genomic_DNA"/>
</dbReference>
<dbReference type="Proteomes" id="UP000176741">
    <property type="component" value="Unassembled WGS sequence"/>
</dbReference>
<sequence>MGERKFFPDEDKINAQEFLDNFGKKLTKSPWENLNLNFEGEAQIALQDRQFQPLENALLMIGFEPSVPSDELHLKLNNLRPFKNTIYGRLGNTEVQAGVIKLHVSEPGKDNPEVMLIQYAHNPSDKIGPSGELEFYNEGIANVMLLPDGSIYSLAMHSDGQYRLFSFGTPFSGKVGLEYPQNELKTLNKIREVTPDVRRMYPLMAKLAILSTAAADVYLNRSRNYDQAEKNLMIIKGEVKSYKITKGGIDSELAKKFHLDRNKHPLKDLVEEGLIPEESEVVVMEDYEGLLRTLGELGYPIPTLFRSHELGIYVSNSAPWEKSDESWGIRDVLDTRGVKIDKATILPTNWPKTYKYSWALPEAILKHNLLLQVYEEKLSREAKEDFLDFGEEVVRQAKQLVSHTYLNVNIPDKNPNPPYSFDKYSKTEQNKLMAGFIAGIMTMPMDLFQYWYGPPLWGNGTERWHWVPEGMRELMQNRGFKVENIEKSKIYPPHVREVGKHGKYFKMPWRYADDAGK</sequence>
<organism evidence="1 2">
    <name type="scientific">Candidatus Woesebacteria bacterium RIFCSPHIGHO2_01_FULL_38_26b</name>
    <dbReference type="NCBI Taxonomy" id="1802491"/>
    <lineage>
        <taxon>Bacteria</taxon>
        <taxon>Candidatus Woeseibacteriota</taxon>
    </lineage>
</organism>